<protein>
    <submittedName>
        <fullName evidence="2">Uncharacterized protein</fullName>
    </submittedName>
</protein>
<gene>
    <name evidence="2" type="ordered locus">LCGL_1141</name>
</gene>
<dbReference type="AlphaFoldDB" id="F9VE50"/>
<dbReference type="STRING" id="420890.LCGL_1141"/>
<dbReference type="Proteomes" id="UP000008520">
    <property type="component" value="Chromosome"/>
</dbReference>
<dbReference type="KEGG" id="lgv:LCGL_1141"/>
<dbReference type="HOGENOM" id="CLU_2000956_0_0_9"/>
<dbReference type="PATRIC" id="fig|420890.5.peg.1133"/>
<sequence>MKMKNYCYLCDKQVETEELEVGQYPICDECVKRMENEGKLDPAQKEHNFPKYDLDADFWRNRWCEASAEALQQRLKLIKLEKQLATAVEALENIKIAAKSLDDEAEYNYASEALAEIGGEDDNY</sequence>
<keyword evidence="3" id="KW-1185">Reference proteome</keyword>
<accession>F9VE50</accession>
<keyword evidence="1" id="KW-0175">Coiled coil</keyword>
<organism evidence="2 3">
    <name type="scientific">Lactococcus garvieae (strain Lg2)</name>
    <name type="common">Enterococcus seriolicida</name>
    <dbReference type="NCBI Taxonomy" id="420890"/>
    <lineage>
        <taxon>Bacteria</taxon>
        <taxon>Bacillati</taxon>
        <taxon>Bacillota</taxon>
        <taxon>Bacilli</taxon>
        <taxon>Lactobacillales</taxon>
        <taxon>Streptococcaceae</taxon>
        <taxon>Lactococcus</taxon>
    </lineage>
</organism>
<evidence type="ECO:0000313" key="2">
    <source>
        <dbReference type="EMBL" id="BAK60601.1"/>
    </source>
</evidence>
<proteinExistence type="predicted"/>
<name>F9VE50_LACGL</name>
<evidence type="ECO:0000256" key="1">
    <source>
        <dbReference type="SAM" id="Coils"/>
    </source>
</evidence>
<evidence type="ECO:0000313" key="3">
    <source>
        <dbReference type="Proteomes" id="UP000008520"/>
    </source>
</evidence>
<dbReference type="EMBL" id="AP009333">
    <property type="protein sequence ID" value="BAK60601.1"/>
    <property type="molecule type" value="Genomic_DNA"/>
</dbReference>
<reference evidence="2 3" key="1">
    <citation type="journal article" date="2011" name="PLoS ONE">
        <title>Complete genome sequence and comparative analysis of the fish pathogen Lactococcus garvieae.</title>
        <authorList>
            <person name="Morita H."/>
            <person name="Toh H."/>
            <person name="Oshima K."/>
            <person name="Yoshizaki M."/>
            <person name="Kawanishi M."/>
            <person name="Nakaya K."/>
            <person name="Suzuki T."/>
            <person name="Miyauchi E."/>
            <person name="Ishii Y."/>
            <person name="Tanabe S."/>
            <person name="Murakami M."/>
            <person name="Hattori M."/>
        </authorList>
    </citation>
    <scope>NUCLEOTIDE SEQUENCE [LARGE SCALE GENOMIC DNA]</scope>
    <source>
        <strain evidence="2 3">Lg2</strain>
    </source>
</reference>
<feature type="coiled-coil region" evidence="1">
    <location>
        <begin position="77"/>
        <end position="104"/>
    </location>
</feature>